<keyword evidence="2" id="KW-1185">Reference proteome</keyword>
<evidence type="ECO:0000313" key="1">
    <source>
        <dbReference type="EMBL" id="NOU77984.1"/>
    </source>
</evidence>
<name>A0ABX1YBT5_9BACL</name>
<evidence type="ECO:0008006" key="3">
    <source>
        <dbReference type="Google" id="ProtNLM"/>
    </source>
</evidence>
<dbReference type="Proteomes" id="UP000596857">
    <property type="component" value="Unassembled WGS sequence"/>
</dbReference>
<organism evidence="1 2">
    <name type="scientific">Paenibacillus phytohabitans</name>
    <dbReference type="NCBI Taxonomy" id="2654978"/>
    <lineage>
        <taxon>Bacteria</taxon>
        <taxon>Bacillati</taxon>
        <taxon>Bacillota</taxon>
        <taxon>Bacilli</taxon>
        <taxon>Bacillales</taxon>
        <taxon>Paenibacillaceae</taxon>
        <taxon>Paenibacillus</taxon>
    </lineage>
</organism>
<evidence type="ECO:0000313" key="2">
    <source>
        <dbReference type="Proteomes" id="UP000596857"/>
    </source>
</evidence>
<dbReference type="RefSeq" id="WP_171716121.1">
    <property type="nucleotide sequence ID" value="NZ_WHOB01000016.1"/>
</dbReference>
<gene>
    <name evidence="1" type="ORF">GC101_03725</name>
</gene>
<comment type="caution">
    <text evidence="1">The sequence shown here is derived from an EMBL/GenBank/DDBJ whole genome shotgun (WGS) entry which is preliminary data.</text>
</comment>
<reference evidence="1 2" key="1">
    <citation type="submission" date="2019-10" db="EMBL/GenBank/DDBJ databases">
        <title>Description of Paenibacillus terricola sp. nov.</title>
        <authorList>
            <person name="Carlier A."/>
            <person name="Qi S."/>
        </authorList>
    </citation>
    <scope>NUCLEOTIDE SEQUENCE [LARGE SCALE GENOMIC DNA]</scope>
    <source>
        <strain evidence="1 2">LMG 31459</strain>
    </source>
</reference>
<dbReference type="Pfam" id="PF20290">
    <property type="entry name" value="MC4"/>
    <property type="match status" value="1"/>
</dbReference>
<sequence>MNTLPFIVPENESNVRLARLLILIQSLGVSKKGKLLLNIEKLSIYDYLVRNPVLLQRLLETEDQGKLMDLQEKEIDSIESLFPNRASLYDYSTIRKITYTLIYNEYISVEHNKEGHIFYFATESGIEFVEQLESIYFNRIKELSKVLIPLQKFSASQLLKTLKTINYGVVYK</sequence>
<protein>
    <recommendedName>
        <fullName evidence="3">DUF4364 domain-containing protein</fullName>
    </recommendedName>
</protein>
<dbReference type="EMBL" id="WHOB01000016">
    <property type="protein sequence ID" value="NOU77984.1"/>
    <property type="molecule type" value="Genomic_DNA"/>
</dbReference>
<proteinExistence type="predicted"/>
<dbReference type="InterPro" id="IPR046902">
    <property type="entry name" value="ABC-3C_MC4"/>
</dbReference>
<accession>A0ABX1YBT5</accession>